<feature type="transmembrane region" description="Helical" evidence="1">
    <location>
        <begin position="79"/>
        <end position="96"/>
    </location>
</feature>
<feature type="transmembrane region" description="Helical" evidence="1">
    <location>
        <begin position="108"/>
        <end position="127"/>
    </location>
</feature>
<evidence type="ECO:0000313" key="2">
    <source>
        <dbReference type="EMBL" id="OBQ22608.1"/>
    </source>
</evidence>
<gene>
    <name evidence="2" type="ORF">AN481_15510</name>
</gene>
<evidence type="ECO:0000313" key="3">
    <source>
        <dbReference type="Proteomes" id="UP000092382"/>
    </source>
</evidence>
<dbReference type="AlphaFoldDB" id="A0A1B7VQ43"/>
<dbReference type="STRING" id="1803587.GCA_001593825_03753"/>
<keyword evidence="1" id="KW-0472">Membrane</keyword>
<feature type="transmembrane region" description="Helical" evidence="1">
    <location>
        <begin position="269"/>
        <end position="288"/>
    </location>
</feature>
<evidence type="ECO:0000256" key="1">
    <source>
        <dbReference type="SAM" id="Phobius"/>
    </source>
</evidence>
<comment type="caution">
    <text evidence="2">The sequence shown here is derived from an EMBL/GenBank/DDBJ whole genome shotgun (WGS) entry which is preliminary data.</text>
</comment>
<accession>A0A1B7VQ43</accession>
<feature type="transmembrane region" description="Helical" evidence="1">
    <location>
        <begin position="139"/>
        <end position="156"/>
    </location>
</feature>
<feature type="transmembrane region" description="Helical" evidence="1">
    <location>
        <begin position="365"/>
        <end position="387"/>
    </location>
</feature>
<feature type="transmembrane region" description="Helical" evidence="1">
    <location>
        <begin position="216"/>
        <end position="233"/>
    </location>
</feature>
<dbReference type="EMBL" id="LJOY01000061">
    <property type="protein sequence ID" value="OBQ22608.1"/>
    <property type="molecule type" value="Genomic_DNA"/>
</dbReference>
<reference evidence="2 3" key="1">
    <citation type="submission" date="2015-09" db="EMBL/GenBank/DDBJ databases">
        <title>Whole genome shotgun sequence assembly of Aphanizomenon flos-aquae UKL13.</title>
        <authorList>
            <person name="Driscoll C."/>
        </authorList>
    </citation>
    <scope>NUCLEOTIDE SEQUENCE [LARGE SCALE GENOMIC DNA]</scope>
    <source>
        <strain evidence="2">MDT13</strain>
    </source>
</reference>
<keyword evidence="1" id="KW-1133">Transmembrane helix</keyword>
<dbReference type="Proteomes" id="UP000092382">
    <property type="component" value="Unassembled WGS sequence"/>
</dbReference>
<feature type="transmembrane region" description="Helical" evidence="1">
    <location>
        <begin position="423"/>
        <end position="440"/>
    </location>
</feature>
<name>A0A1B7VQ43_APHFL</name>
<evidence type="ECO:0008006" key="4">
    <source>
        <dbReference type="Google" id="ProtNLM"/>
    </source>
</evidence>
<dbReference type="InterPro" id="IPR051533">
    <property type="entry name" value="WaaL-like"/>
</dbReference>
<dbReference type="PANTHER" id="PTHR37422">
    <property type="entry name" value="TEICHURONIC ACID BIOSYNTHESIS PROTEIN TUAE"/>
    <property type="match status" value="1"/>
</dbReference>
<feature type="transmembrane region" description="Helical" evidence="1">
    <location>
        <begin position="190"/>
        <end position="209"/>
    </location>
</feature>
<keyword evidence="1" id="KW-0812">Transmembrane</keyword>
<organism evidence="2 3">
    <name type="scientific">Aphanizomenon flos-aquae LD13</name>
    <dbReference type="NCBI Taxonomy" id="1710894"/>
    <lineage>
        <taxon>Bacteria</taxon>
        <taxon>Bacillati</taxon>
        <taxon>Cyanobacteriota</taxon>
        <taxon>Cyanophyceae</taxon>
        <taxon>Nostocales</taxon>
        <taxon>Aphanizomenonaceae</taxon>
        <taxon>Aphanizomenon</taxon>
    </lineage>
</organism>
<feature type="transmembrane region" description="Helical" evidence="1">
    <location>
        <begin position="239"/>
        <end position="257"/>
    </location>
</feature>
<sequence length="465" mass="52735">MNLLLPLIVLIFIVWLSSLNWRKSVKLALIIVVLEGALRKWVLPQASDLIYFLKDIILLGAYLRFYLSSEPKYHGKAGFFTNTLFLCTAWCAFQIFNPSLGSPIIGLFGFKAYLFYIPLMWMIPTLFESQEKLYQFLRNYLLLVIPVSILAIAQFFSPTDSPLNVYAAGAVKGVATAGENVRVTGTFPYIVGYSTYMSFCFTVLMPILSLPQPKKWQIITFIEAFLVVGTSFMTGARGLVLFEILFLLGYFSLLWLTQPSKAIQNTKKFILPIFLISAVVPVFFQKGIEAFFTRATTASDSGNFSDRAFSAFTEPVAAMQFKGFDSYGIGATHPAIPVLRNALQLYSGEALPPSEGEMGRVVMEIGIFGFILWYALRLYLIISLFGTFLKLKTPFLRNLALAIFLFHAINFTGQLIFNTTFGVYYWFFSGFIFLLPQLEYQQLLFYQNQTHQSYVQSQYFTNTSN</sequence>
<proteinExistence type="predicted"/>
<dbReference type="PATRIC" id="fig|1710894.3.peg.1674"/>
<feature type="transmembrane region" description="Helical" evidence="1">
    <location>
        <begin position="399"/>
        <end position="417"/>
    </location>
</feature>
<protein>
    <recommendedName>
        <fullName evidence="4">O-antigen polymerase</fullName>
    </recommendedName>
</protein>
<dbReference type="PANTHER" id="PTHR37422:SF13">
    <property type="entry name" value="LIPOPOLYSACCHARIDE BIOSYNTHESIS PROTEIN PA4999-RELATED"/>
    <property type="match status" value="1"/>
</dbReference>